<accession>A0ABS9Q761</accession>
<dbReference type="RefSeq" id="WP_029211100.1">
    <property type="nucleotide sequence ID" value="NZ_JAKRCV010000099.1"/>
</dbReference>
<name>A0ABS9Q761_9MICO</name>
<sequence>MSESFQPGHEHVESRDAIVTLSTPMLEQLDDRQRRILVNDLVELSQSGRDHHAVSEMLGERLTKLGIEQPKHVVDRLSENIAQASNLTISLDDGTVLHGDPSWTPATHDTDVQGTEDPADGDRPTYS</sequence>
<feature type="region of interest" description="Disordered" evidence="1">
    <location>
        <begin position="92"/>
        <end position="127"/>
    </location>
</feature>
<evidence type="ECO:0000313" key="3">
    <source>
        <dbReference type="Proteomes" id="UP001521931"/>
    </source>
</evidence>
<dbReference type="EMBL" id="JAKRCV010000099">
    <property type="protein sequence ID" value="MCG7323706.1"/>
    <property type="molecule type" value="Genomic_DNA"/>
</dbReference>
<evidence type="ECO:0000313" key="2">
    <source>
        <dbReference type="EMBL" id="MCG7323706.1"/>
    </source>
</evidence>
<proteinExistence type="predicted"/>
<evidence type="ECO:0008006" key="4">
    <source>
        <dbReference type="Google" id="ProtNLM"/>
    </source>
</evidence>
<reference evidence="2 3" key="1">
    <citation type="submission" date="2022-02" db="EMBL/GenBank/DDBJ databases">
        <title>Uncovering new skin microbiome diversity through culturing and metagenomics.</title>
        <authorList>
            <person name="Conlan S."/>
            <person name="Deming C."/>
            <person name="Nisc Comparative Sequencing Program N."/>
            <person name="Segre J.A."/>
        </authorList>
    </citation>
    <scope>NUCLEOTIDE SEQUENCE [LARGE SCALE GENOMIC DNA]</scope>
    <source>
        <strain evidence="2 3">ACRQZ</strain>
    </source>
</reference>
<organism evidence="2 3">
    <name type="scientific">Arsenicicoccus bolidensis</name>
    <dbReference type="NCBI Taxonomy" id="229480"/>
    <lineage>
        <taxon>Bacteria</taxon>
        <taxon>Bacillati</taxon>
        <taxon>Actinomycetota</taxon>
        <taxon>Actinomycetes</taxon>
        <taxon>Micrococcales</taxon>
        <taxon>Intrasporangiaceae</taxon>
        <taxon>Arsenicicoccus</taxon>
    </lineage>
</organism>
<keyword evidence="3" id="KW-1185">Reference proteome</keyword>
<gene>
    <name evidence="2" type="ORF">MHL29_17685</name>
</gene>
<dbReference type="Proteomes" id="UP001521931">
    <property type="component" value="Unassembled WGS sequence"/>
</dbReference>
<protein>
    <recommendedName>
        <fullName evidence="4">DUF222 domain-containing protein</fullName>
    </recommendedName>
</protein>
<evidence type="ECO:0000256" key="1">
    <source>
        <dbReference type="SAM" id="MobiDB-lite"/>
    </source>
</evidence>
<comment type="caution">
    <text evidence="2">The sequence shown here is derived from an EMBL/GenBank/DDBJ whole genome shotgun (WGS) entry which is preliminary data.</text>
</comment>